<proteinExistence type="predicted"/>
<evidence type="ECO:0000313" key="2">
    <source>
        <dbReference type="Proteomes" id="UP001212170"/>
    </source>
</evidence>
<comment type="caution">
    <text evidence="1">The sequence shown here is derived from an EMBL/GenBank/DDBJ whole genome shotgun (WGS) entry which is preliminary data.</text>
</comment>
<dbReference type="Proteomes" id="UP001212170">
    <property type="component" value="Unassembled WGS sequence"/>
</dbReference>
<reference evidence="1 2" key="1">
    <citation type="journal article" date="2023" name="Chemosphere">
        <title>Whole genome analysis of Flavobacterium aziz-sancarii sp. nov., isolated from Ardley Island (Antarctica), revealed a rich resistome and bioremediation potential.</title>
        <authorList>
            <person name="Otur C."/>
            <person name="Okay S."/>
            <person name="Kurt-Kizildogan A."/>
        </authorList>
    </citation>
    <scope>NUCLEOTIDE SEQUENCE [LARGE SCALE GENOMIC DNA]</scope>
    <source>
        <strain evidence="1 2">AC</strain>
    </source>
</reference>
<evidence type="ECO:0000313" key="1">
    <source>
        <dbReference type="EMBL" id="MDA6070185.1"/>
    </source>
</evidence>
<keyword evidence="2" id="KW-1185">Reference proteome</keyword>
<organism evidence="1 2">
    <name type="scientific">Flavobacterium azizsancarii</name>
    <dbReference type="NCBI Taxonomy" id="2961580"/>
    <lineage>
        <taxon>Bacteria</taxon>
        <taxon>Pseudomonadati</taxon>
        <taxon>Bacteroidota</taxon>
        <taxon>Flavobacteriia</taxon>
        <taxon>Flavobacteriales</taxon>
        <taxon>Flavobacteriaceae</taxon>
        <taxon>Flavobacterium</taxon>
    </lineage>
</organism>
<accession>A0ABT4WC77</accession>
<name>A0ABT4WC77_9FLAO</name>
<protein>
    <submittedName>
        <fullName evidence="1">Uncharacterized protein</fullName>
    </submittedName>
</protein>
<dbReference type="EMBL" id="JAMZNK010000015">
    <property type="protein sequence ID" value="MDA6070185.1"/>
    <property type="molecule type" value="Genomic_DNA"/>
</dbReference>
<sequence length="48" mass="5513">MYMLIPNQYFNSFNQFVKNINSDLKSNPIVAKKTPIKTVVVGPIEELK</sequence>
<dbReference type="RefSeq" id="WP_271335997.1">
    <property type="nucleotide sequence ID" value="NZ_JAMZNK010000015.1"/>
</dbReference>
<gene>
    <name evidence="1" type="ORF">NJT12_11205</name>
</gene>